<evidence type="ECO:0000256" key="2">
    <source>
        <dbReference type="ARBA" id="ARBA00022448"/>
    </source>
</evidence>
<dbReference type="PANTHER" id="PTHR42734">
    <property type="entry name" value="METAL TRANSPORT SYSTEM ATP-BINDING PROTEIN TM_0124-RELATED"/>
    <property type="match status" value="1"/>
</dbReference>
<dbReference type="RefSeq" id="WP_074199563.1">
    <property type="nucleotide sequence ID" value="NZ_FSQZ01000001.1"/>
</dbReference>
<dbReference type="PROSITE" id="PS00211">
    <property type="entry name" value="ABC_TRANSPORTER_1"/>
    <property type="match status" value="1"/>
</dbReference>
<comment type="similarity">
    <text evidence="1">Belongs to the ABC transporter superfamily.</text>
</comment>
<dbReference type="InterPro" id="IPR003593">
    <property type="entry name" value="AAA+_ATPase"/>
</dbReference>
<evidence type="ECO:0000256" key="3">
    <source>
        <dbReference type="ARBA" id="ARBA00022741"/>
    </source>
</evidence>
<sequence>MGLQVASPYDILFDDVWFSYNNSPVLRSVSFSVPQREFLVIIGPNGGGKTTLLKLILGLYVPQRGSVRLLGGLEPTQCSYLLGYIPQNANINLDFPVRVLDVVLMGRLRGLKCFYTKEDRRMAQEALEMMGMNEYAHARMSELSQGQRQRVLIARALVSKPKILLLDEPTASVDVEAQRILYDKLKELNKGITIVLVSHDMTVITSYATAVACVNGTVYYHDSNEITAEMLQMAYGSCPVELVAHGIPHRVLAKHDGDHDA</sequence>
<comment type="caution">
    <text evidence="6">The sequence shown here is derived from an EMBL/GenBank/DDBJ whole genome shotgun (WGS) entry which is preliminary data.</text>
</comment>
<name>A0ABY1JDG5_9BACT</name>
<feature type="domain" description="ABC transporter" evidence="5">
    <location>
        <begin position="11"/>
        <end position="240"/>
    </location>
</feature>
<dbReference type="Gene3D" id="3.40.50.300">
    <property type="entry name" value="P-loop containing nucleotide triphosphate hydrolases"/>
    <property type="match status" value="1"/>
</dbReference>
<evidence type="ECO:0000256" key="4">
    <source>
        <dbReference type="ARBA" id="ARBA00022840"/>
    </source>
</evidence>
<gene>
    <name evidence="6" type="ORF">SAMN05444368_1160</name>
</gene>
<dbReference type="SUPFAM" id="SSF52540">
    <property type="entry name" value="P-loop containing nucleoside triphosphate hydrolases"/>
    <property type="match status" value="1"/>
</dbReference>
<dbReference type="SMART" id="SM00382">
    <property type="entry name" value="AAA"/>
    <property type="match status" value="1"/>
</dbReference>
<reference evidence="6 7" key="1">
    <citation type="submission" date="2016-11" db="EMBL/GenBank/DDBJ databases">
        <authorList>
            <person name="Varghese N."/>
            <person name="Submissions S."/>
        </authorList>
    </citation>
    <scope>NUCLEOTIDE SEQUENCE [LARGE SCALE GENOMIC DNA]</scope>
    <source>
        <strain evidence="6 7">DSM 20664</strain>
    </source>
</reference>
<dbReference type="PANTHER" id="PTHR42734:SF17">
    <property type="entry name" value="METAL TRANSPORT SYSTEM ATP-BINDING PROTEIN TM_0124-RELATED"/>
    <property type="match status" value="1"/>
</dbReference>
<dbReference type="InterPro" id="IPR003439">
    <property type="entry name" value="ABC_transporter-like_ATP-bd"/>
</dbReference>
<dbReference type="Pfam" id="PF00005">
    <property type="entry name" value="ABC_tran"/>
    <property type="match status" value="1"/>
</dbReference>
<evidence type="ECO:0000256" key="1">
    <source>
        <dbReference type="ARBA" id="ARBA00005417"/>
    </source>
</evidence>
<dbReference type="InterPro" id="IPR027417">
    <property type="entry name" value="P-loop_NTPase"/>
</dbReference>
<keyword evidence="2" id="KW-0813">Transport</keyword>
<dbReference type="InterPro" id="IPR050153">
    <property type="entry name" value="Metal_Ion_Import_ABC"/>
</dbReference>
<accession>A0ABY1JDG5</accession>
<dbReference type="PROSITE" id="PS50893">
    <property type="entry name" value="ABC_TRANSPORTER_2"/>
    <property type="match status" value="1"/>
</dbReference>
<evidence type="ECO:0000313" key="7">
    <source>
        <dbReference type="Proteomes" id="UP000185093"/>
    </source>
</evidence>
<protein>
    <submittedName>
        <fullName evidence="6">Zinc transport system ATP-binding protein</fullName>
    </submittedName>
</protein>
<evidence type="ECO:0000259" key="5">
    <source>
        <dbReference type="PROSITE" id="PS50893"/>
    </source>
</evidence>
<dbReference type="GO" id="GO:0005524">
    <property type="term" value="F:ATP binding"/>
    <property type="evidence" value="ECO:0007669"/>
    <property type="project" value="UniProtKB-KW"/>
</dbReference>
<dbReference type="InterPro" id="IPR017871">
    <property type="entry name" value="ABC_transporter-like_CS"/>
</dbReference>
<organism evidence="6 7">
    <name type="scientific">Acetomicrobium flavidum</name>
    <dbReference type="NCBI Taxonomy" id="49896"/>
    <lineage>
        <taxon>Bacteria</taxon>
        <taxon>Thermotogati</taxon>
        <taxon>Synergistota</taxon>
        <taxon>Synergistia</taxon>
        <taxon>Synergistales</taxon>
        <taxon>Acetomicrobiaceae</taxon>
        <taxon>Acetomicrobium</taxon>
    </lineage>
</organism>
<evidence type="ECO:0000313" key="6">
    <source>
        <dbReference type="EMBL" id="SIN68369.1"/>
    </source>
</evidence>
<dbReference type="EMBL" id="FSQZ01000001">
    <property type="protein sequence ID" value="SIN68369.1"/>
    <property type="molecule type" value="Genomic_DNA"/>
</dbReference>
<dbReference type="CDD" id="cd03235">
    <property type="entry name" value="ABC_Metallic_Cations"/>
    <property type="match status" value="1"/>
</dbReference>
<keyword evidence="3" id="KW-0547">Nucleotide-binding</keyword>
<proteinExistence type="inferred from homology"/>
<keyword evidence="4 6" id="KW-0067">ATP-binding</keyword>
<dbReference type="Proteomes" id="UP000185093">
    <property type="component" value="Unassembled WGS sequence"/>
</dbReference>
<keyword evidence="7" id="KW-1185">Reference proteome</keyword>